<dbReference type="GO" id="GO:0005524">
    <property type="term" value="F:ATP binding"/>
    <property type="evidence" value="ECO:0007669"/>
    <property type="project" value="UniProtKB-KW"/>
</dbReference>
<dbReference type="Proteomes" id="UP000011124">
    <property type="component" value="Chromosome"/>
</dbReference>
<dbReference type="OrthoDB" id="9813719at2"/>
<dbReference type="HOGENOM" id="CLU_040460_3_1_9"/>
<dbReference type="EMBL" id="CP002637">
    <property type="protein sequence ID" value="AEB99585.1"/>
    <property type="molecule type" value="Genomic_DNA"/>
</dbReference>
<feature type="binding site" evidence="2">
    <location>
        <begin position="172"/>
        <end position="179"/>
    </location>
    <ligand>
        <name>ATP</name>
        <dbReference type="ChEBI" id="CHEBI:30616"/>
    </ligand>
</feature>
<dbReference type="SUPFAM" id="SSF140931">
    <property type="entry name" value="Fic-like"/>
    <property type="match status" value="1"/>
</dbReference>
<dbReference type="PANTHER" id="PTHR13504:SF38">
    <property type="entry name" value="FIDO DOMAIN-CONTAINING PROTEIN"/>
    <property type="match status" value="1"/>
</dbReference>
<reference evidence="6 7" key="1">
    <citation type="submission" date="2009-09" db="EMBL/GenBank/DDBJ databases">
        <authorList>
            <person name="Weinstock G."/>
            <person name="Sodergren E."/>
            <person name="Clifton S."/>
            <person name="Fulton L."/>
            <person name="Fulton B."/>
            <person name="Courtney L."/>
            <person name="Fronick C."/>
            <person name="Harrison M."/>
            <person name="Strong C."/>
            <person name="Farmer C."/>
            <person name="Delahaunty K."/>
            <person name="Markovic C."/>
            <person name="Hall O."/>
            <person name="Minx P."/>
            <person name="Tomlinson C."/>
            <person name="Mitreva M."/>
            <person name="Nelson J."/>
            <person name="Hou S."/>
            <person name="Wollam A."/>
            <person name="Pepin K.H."/>
            <person name="Johnson M."/>
            <person name="Bhonagiri V."/>
            <person name="Nash W.E."/>
            <person name="Warren W."/>
            <person name="Chinwalla A."/>
            <person name="Mardis E.R."/>
            <person name="Wilson R.K."/>
        </authorList>
    </citation>
    <scope>NUCLEOTIDE SEQUENCE [LARGE SCALE GENOMIC DNA]</scope>
    <source>
        <strain evidence="6">ATCC 35185</strain>
        <strain evidence="7">ATCC 35185 / DSM 20758 / VPI D19B-28</strain>
    </source>
</reference>
<evidence type="ECO:0000256" key="1">
    <source>
        <dbReference type="PIRSR" id="PIRSR640198-1"/>
    </source>
</evidence>
<dbReference type="STRING" id="546271.Selsp_0614"/>
<name>C9LX50_SELS3</name>
<evidence type="ECO:0000256" key="2">
    <source>
        <dbReference type="PIRSR" id="PIRSR640198-2"/>
    </source>
</evidence>
<evidence type="ECO:0000313" key="8">
    <source>
        <dbReference type="Proteomes" id="UP000011124"/>
    </source>
</evidence>
<protein>
    <submittedName>
        <fullName evidence="6">Fic family protein</fullName>
    </submittedName>
    <submittedName>
        <fullName evidence="5">Filamentation induced by cAMP protein Fic</fullName>
    </submittedName>
</protein>
<reference evidence="5 8" key="2">
    <citation type="submission" date="2011-04" db="EMBL/GenBank/DDBJ databases">
        <title>The complete genome of Selenomonas sputigena DSM 20758.</title>
        <authorList>
            <consortium name="US DOE Joint Genome Institute (JGI-PGF)"/>
            <person name="Lucas S."/>
            <person name="Copeland A."/>
            <person name="Lapidus A."/>
            <person name="Bruce D."/>
            <person name="Goodwin L."/>
            <person name="Pitluck S."/>
            <person name="Peters L."/>
            <person name="Kyrpides N."/>
            <person name="Mavromatis K."/>
            <person name="Ivanova N."/>
            <person name="Ovchinnikova G."/>
            <person name="Teshima H."/>
            <person name="Detter J.C."/>
            <person name="Tapia R."/>
            <person name="Han C."/>
            <person name="Land M."/>
            <person name="Hauser L."/>
            <person name="Markowitz V."/>
            <person name="Cheng J.-F."/>
            <person name="Hugenholtz P."/>
            <person name="Woyke T."/>
            <person name="Wu D."/>
            <person name="Gronow S."/>
            <person name="Wellnitz S."/>
            <person name="Schneider S."/>
            <person name="Klenk H.-P."/>
            <person name="Eisen J.A."/>
        </authorList>
    </citation>
    <scope>NUCLEOTIDE SEQUENCE [LARGE SCALE GENOMIC DNA]</scope>
    <source>
        <strain evidence="5">ATCC 35185</strain>
        <strain evidence="8">ATCC 35185 / DSM 20758 / VPI D19B-28</strain>
    </source>
</reference>
<dbReference type="InterPro" id="IPR040198">
    <property type="entry name" value="Fido_containing"/>
</dbReference>
<keyword evidence="8" id="KW-1185">Reference proteome</keyword>
<dbReference type="InterPro" id="IPR036597">
    <property type="entry name" value="Fido-like_dom_sf"/>
</dbReference>
<evidence type="ECO:0000313" key="6">
    <source>
        <dbReference type="EMBL" id="EEX76527.1"/>
    </source>
</evidence>
<feature type="site" description="Important for autoinhibition of adenylyltransferase activity" evidence="3">
    <location>
        <position position="42"/>
    </location>
</feature>
<accession>C9LX50</accession>
<evidence type="ECO:0000259" key="4">
    <source>
        <dbReference type="PROSITE" id="PS51459"/>
    </source>
</evidence>
<sequence>MGSLEKKVELFCEVFPKLSDFEKEDWEENFLVEFTHDSTSIEGNTLTLIETKMILADKIVPTETTLRELDEVRGHAEAWQFVKDCVKRHVPLTEGIIKDIHERVVPARGIGGIYRNIPVHIRGARHVPPNPRKVWEAMKDFAYRMEHDDFADPLEKAAWLHAEFVRMHPFQDGNGRTARLLMNYHLLAQGFPPTSIKLKNRGAYFAALEEYSVGGRLTSFLQLLQQNMERELEAFFTMYSLHMDVPELQRKRPELAALAMSYREQETAKY</sequence>
<dbReference type="Gene3D" id="1.10.3290.10">
    <property type="entry name" value="Fido-like domain"/>
    <property type="match status" value="1"/>
</dbReference>
<dbReference type="RefSeq" id="WP_006193377.1">
    <property type="nucleotide sequence ID" value="NC_015437.1"/>
</dbReference>
<evidence type="ECO:0000313" key="7">
    <source>
        <dbReference type="Proteomes" id="UP000003505"/>
    </source>
</evidence>
<dbReference type="InterPro" id="IPR003812">
    <property type="entry name" value="Fido"/>
</dbReference>
<dbReference type="AlphaFoldDB" id="C9LX50"/>
<dbReference type="PROSITE" id="PS51459">
    <property type="entry name" value="FIDO"/>
    <property type="match status" value="1"/>
</dbReference>
<feature type="active site" evidence="1">
    <location>
        <position position="168"/>
    </location>
</feature>
<evidence type="ECO:0000313" key="5">
    <source>
        <dbReference type="EMBL" id="AEB99585.1"/>
    </source>
</evidence>
<dbReference type="EMBL" id="ACKP02000048">
    <property type="protein sequence ID" value="EEX76527.1"/>
    <property type="molecule type" value="Genomic_DNA"/>
</dbReference>
<keyword evidence="2" id="KW-0067">ATP-binding</keyword>
<evidence type="ECO:0000256" key="3">
    <source>
        <dbReference type="PIRSR" id="PIRSR640198-3"/>
    </source>
</evidence>
<keyword evidence="2" id="KW-0547">Nucleotide-binding</keyword>
<dbReference type="PANTHER" id="PTHR13504">
    <property type="entry name" value="FIDO DOMAIN-CONTAINING PROTEIN DDB_G0283145"/>
    <property type="match status" value="1"/>
</dbReference>
<proteinExistence type="predicted"/>
<gene>
    <name evidence="5" type="ordered locus">Selsp_0614</name>
    <name evidence="6" type="ORF">SELSPUOL_02052</name>
</gene>
<organism evidence="6 7">
    <name type="scientific">Selenomonas sputigena (strain ATCC 35185 / DSM 20758 / CCUG 44933 / VPI D19B-28)</name>
    <dbReference type="NCBI Taxonomy" id="546271"/>
    <lineage>
        <taxon>Bacteria</taxon>
        <taxon>Bacillati</taxon>
        <taxon>Bacillota</taxon>
        <taxon>Negativicutes</taxon>
        <taxon>Selenomonadales</taxon>
        <taxon>Selenomonadaceae</taxon>
        <taxon>Selenomonas</taxon>
    </lineage>
</organism>
<dbReference type="KEGG" id="ssg:Selsp_0614"/>
<dbReference type="Proteomes" id="UP000003505">
    <property type="component" value="Unassembled WGS sequence"/>
</dbReference>
<dbReference type="eggNOG" id="COG3177">
    <property type="taxonomic scope" value="Bacteria"/>
</dbReference>
<feature type="domain" description="Fido" evidence="4">
    <location>
        <begin position="92"/>
        <end position="226"/>
    </location>
</feature>
<dbReference type="Pfam" id="PF02661">
    <property type="entry name" value="Fic"/>
    <property type="match status" value="1"/>
</dbReference>